<protein>
    <recommendedName>
        <fullName evidence="10">G-protein coupled receptors family 3 profile domain-containing protein</fullName>
    </recommendedName>
</protein>
<dbReference type="GO" id="GO:0004965">
    <property type="term" value="F:G protein-coupled GABA receptor activity"/>
    <property type="evidence" value="ECO:0007669"/>
    <property type="project" value="InterPro"/>
</dbReference>
<organism evidence="11 12">
    <name type="scientific">Aphanomyces euteiches</name>
    <dbReference type="NCBI Taxonomy" id="100861"/>
    <lineage>
        <taxon>Eukaryota</taxon>
        <taxon>Sar</taxon>
        <taxon>Stramenopiles</taxon>
        <taxon>Oomycota</taxon>
        <taxon>Saprolegniomycetes</taxon>
        <taxon>Saprolegniales</taxon>
        <taxon>Verrucalvaceae</taxon>
        <taxon>Aphanomyces</taxon>
    </lineage>
</organism>
<dbReference type="AlphaFoldDB" id="A0A6G0X9G0"/>
<dbReference type="PANTHER" id="PTHR10519:SF20">
    <property type="entry name" value="G-PROTEIN COUPLED RECEPTOR 156-RELATED"/>
    <property type="match status" value="1"/>
</dbReference>
<evidence type="ECO:0000256" key="4">
    <source>
        <dbReference type="ARBA" id="ARBA00023040"/>
    </source>
</evidence>
<feature type="transmembrane region" description="Helical" evidence="9">
    <location>
        <begin position="709"/>
        <end position="732"/>
    </location>
</feature>
<dbReference type="GO" id="GO:0038039">
    <property type="term" value="C:G protein-coupled receptor heterodimeric complex"/>
    <property type="evidence" value="ECO:0007669"/>
    <property type="project" value="TreeGrafter"/>
</dbReference>
<dbReference type="CDD" id="cd15047">
    <property type="entry name" value="7tmC_GABA-B-like"/>
    <property type="match status" value="1"/>
</dbReference>
<evidence type="ECO:0000259" key="10">
    <source>
        <dbReference type="PROSITE" id="PS50259"/>
    </source>
</evidence>
<evidence type="ECO:0000256" key="8">
    <source>
        <dbReference type="ARBA" id="ARBA00023224"/>
    </source>
</evidence>
<comment type="subcellular location">
    <subcellularLocation>
        <location evidence="1">Membrane</location>
        <topology evidence="1">Multi-pass membrane protein</topology>
    </subcellularLocation>
</comment>
<dbReference type="Proteomes" id="UP000481153">
    <property type="component" value="Unassembled WGS sequence"/>
</dbReference>
<dbReference type="PANTHER" id="PTHR10519">
    <property type="entry name" value="GABA-B RECEPTOR"/>
    <property type="match status" value="1"/>
</dbReference>
<feature type="transmembrane region" description="Helical" evidence="9">
    <location>
        <begin position="797"/>
        <end position="818"/>
    </location>
</feature>
<comment type="caution">
    <text evidence="11">The sequence shown here is derived from an EMBL/GenBank/DDBJ whole genome shotgun (WGS) entry which is preliminary data.</text>
</comment>
<keyword evidence="8" id="KW-0807">Transducer</keyword>
<proteinExistence type="predicted"/>
<name>A0A6G0X9G0_9STRA</name>
<sequence>MATTPSSFEVIRRKCLDAAWVANVSATLGIDPNARDSQNRLVYPWLRPSLPAAKFKINDDRQYLPTAFQPACFGGGEALHGVGETIFVSNSSQANRGKFQGTFVMEWNGWTTHALTSMTLSILLQEMLGYDVSYFETAGGTLCTQRMSSVRLGTCVPTHFNAEVWSVAKLGILNVYANESTWAGNGYTGLSGWYTLTANVQEALKGPNSTRGSFQRPYSADFWHEYIRSNDLINFYSVTKSNLSALASSDNCADGTMGCNNGCSKSRACILAEAQGQPCMLVLMMYTYYDPGFLESALSNNDVPAYFCFAGYSGLQDTVVDIMNKNGTVMFYHYEPDLFHLQHDGLFTRIALPKTDPYIVAQATGSFGETSTQRTSNPINVDFPYQMLMKYSSKVVNQDRYLANFLGRFQITQLDINALLGAFALLDNDPAVADPTFATSCKWIQANYMLWKDWIDRLPLCTVNDHMQFTITGCNNTNDATSSFRNVSFAWTTPDPTNASLPYTCDGGLNALPPPILTSRSCEWLHAGFDEWIAWIKAKPVCDSSYYNYTVSSCDANAQRMVKYAWFLPQLNDSTKSIECVGGVALPASLFIRCDYIPTDSSAYTSMMALAVILIVVIVLCAVGVVFFRKYTVIKRAQWPLLLTMLLGGFLLCVYVLVGGGAPTASLCGSRPVLVVLGYTLIFGSLFVKSLRVYWIFSNKSLKKVTVSLWKIVKILLVLLGIEIVILFAWLASDFPLPTVQTKPSKEFVGTVNAAVCRSSSFIFSALLIFWKAVITFGGLYMSFLIRNAGSDFQESVWIFASSCIVMVGALILLPMAYLTELSPTIEYTFQSVVILLGTMSVIGCMLVPKFFRLGDQIASSKSRQTGKTTSNKSSRAQSITKNSVLLRTDEETYTLRRALNIQEAPASCRMPSVSKLQPTMPSSSLPLSLHRSRALSNQIWCTSARYRGGNRVFRGDLELSLPSGVFVVLWRFHHTTARSPKFISPLAFDSVDRIESLSMALSPSRQTQTLQQRPVAAFRTCMVGSGDVNPINSLIEKIIACLVLVKVVLHSIRSTTC</sequence>
<keyword evidence="3 9" id="KW-1133">Transmembrane helix</keyword>
<feature type="domain" description="G-protein coupled receptors family 3 profile" evidence="10">
    <location>
        <begin position="603"/>
        <end position="854"/>
    </location>
</feature>
<feature type="transmembrane region" description="Helical" evidence="9">
    <location>
        <begin position="674"/>
        <end position="697"/>
    </location>
</feature>
<keyword evidence="12" id="KW-1185">Reference proteome</keyword>
<evidence type="ECO:0000256" key="9">
    <source>
        <dbReference type="SAM" id="Phobius"/>
    </source>
</evidence>
<evidence type="ECO:0000256" key="1">
    <source>
        <dbReference type="ARBA" id="ARBA00004141"/>
    </source>
</evidence>
<gene>
    <name evidence="11" type="ORF">Ae201684_007086</name>
</gene>
<evidence type="ECO:0000256" key="6">
    <source>
        <dbReference type="ARBA" id="ARBA00023170"/>
    </source>
</evidence>
<evidence type="ECO:0000313" key="11">
    <source>
        <dbReference type="EMBL" id="KAF0736636.1"/>
    </source>
</evidence>
<keyword evidence="2 9" id="KW-0812">Transmembrane</keyword>
<evidence type="ECO:0000256" key="7">
    <source>
        <dbReference type="ARBA" id="ARBA00023180"/>
    </source>
</evidence>
<reference evidence="11 12" key="1">
    <citation type="submission" date="2019-07" db="EMBL/GenBank/DDBJ databases">
        <title>Genomics analysis of Aphanomyces spp. identifies a new class of oomycete effector associated with host adaptation.</title>
        <authorList>
            <person name="Gaulin E."/>
        </authorList>
    </citation>
    <scope>NUCLEOTIDE SEQUENCE [LARGE SCALE GENOMIC DNA]</scope>
    <source>
        <strain evidence="11 12">ATCC 201684</strain>
    </source>
</reference>
<dbReference type="InterPro" id="IPR017978">
    <property type="entry name" value="GPCR_3_C"/>
</dbReference>
<evidence type="ECO:0000256" key="5">
    <source>
        <dbReference type="ARBA" id="ARBA00023136"/>
    </source>
</evidence>
<feature type="transmembrane region" description="Helical" evidence="9">
    <location>
        <begin position="830"/>
        <end position="852"/>
    </location>
</feature>
<dbReference type="Pfam" id="PF00003">
    <property type="entry name" value="7tm_3"/>
    <property type="match status" value="1"/>
</dbReference>
<dbReference type="EMBL" id="VJMJ01000088">
    <property type="protein sequence ID" value="KAF0736636.1"/>
    <property type="molecule type" value="Genomic_DNA"/>
</dbReference>
<feature type="transmembrane region" description="Helical" evidence="9">
    <location>
        <begin position="603"/>
        <end position="628"/>
    </location>
</feature>
<evidence type="ECO:0000256" key="3">
    <source>
        <dbReference type="ARBA" id="ARBA00022989"/>
    </source>
</evidence>
<feature type="transmembrane region" description="Helical" evidence="9">
    <location>
        <begin position="762"/>
        <end position="785"/>
    </location>
</feature>
<dbReference type="InterPro" id="IPR002455">
    <property type="entry name" value="GPCR3_GABA-B"/>
</dbReference>
<dbReference type="PROSITE" id="PS50259">
    <property type="entry name" value="G_PROTEIN_RECEP_F3_4"/>
    <property type="match status" value="1"/>
</dbReference>
<keyword evidence="6" id="KW-0675">Receptor</keyword>
<accession>A0A6G0X9G0</accession>
<feature type="transmembrane region" description="Helical" evidence="9">
    <location>
        <begin position="640"/>
        <end position="662"/>
    </location>
</feature>
<keyword evidence="7" id="KW-0325">Glycoprotein</keyword>
<keyword evidence="4" id="KW-0297">G-protein coupled receptor</keyword>
<dbReference type="VEuPathDB" id="FungiDB:AeMF1_018308"/>
<evidence type="ECO:0000256" key="2">
    <source>
        <dbReference type="ARBA" id="ARBA00022692"/>
    </source>
</evidence>
<keyword evidence="5 9" id="KW-0472">Membrane</keyword>
<evidence type="ECO:0000313" key="12">
    <source>
        <dbReference type="Proteomes" id="UP000481153"/>
    </source>
</evidence>